<gene>
    <name evidence="2" type="ORF">SAMN04487993_1003135</name>
</gene>
<protein>
    <submittedName>
        <fullName evidence="2">Asp/Glu/hydantoin racemase</fullName>
    </submittedName>
</protein>
<dbReference type="EMBL" id="FNEJ01000003">
    <property type="protein sequence ID" value="SDI32154.1"/>
    <property type="molecule type" value="Genomic_DNA"/>
</dbReference>
<dbReference type="GO" id="GO:0047661">
    <property type="term" value="F:amino-acid racemase activity"/>
    <property type="evidence" value="ECO:0007669"/>
    <property type="project" value="InterPro"/>
</dbReference>
<reference evidence="2 3" key="1">
    <citation type="submission" date="2016-10" db="EMBL/GenBank/DDBJ databases">
        <authorList>
            <person name="de Groot N.N."/>
        </authorList>
    </citation>
    <scope>NUCLEOTIDE SEQUENCE [LARGE SCALE GENOMIC DNA]</scope>
    <source>
        <strain evidence="2 3">DSM 26424</strain>
    </source>
</reference>
<dbReference type="Gene3D" id="3.40.50.12500">
    <property type="match status" value="1"/>
</dbReference>
<dbReference type="Pfam" id="PF01177">
    <property type="entry name" value="Asp_Glu_race"/>
    <property type="match status" value="1"/>
</dbReference>
<dbReference type="STRING" id="555512.SAMN04487993_1003135"/>
<dbReference type="AlphaFoldDB" id="A0A1G8JLK0"/>
<dbReference type="OrthoDB" id="7774147at2"/>
<comment type="similarity">
    <text evidence="1">Belongs to the HyuE racemase family.</text>
</comment>
<keyword evidence="3" id="KW-1185">Reference proteome</keyword>
<dbReference type="InterPro" id="IPR052186">
    <property type="entry name" value="Hydantoin_racemase-like"/>
</dbReference>
<proteinExistence type="inferred from homology"/>
<sequence>MARPVLLMNPNSSEATTRAMVAIAARVLPEVEGWTAPAGPPLLTDPAVLAQAGDLVAAAEVPQGIAAVIVSAFGDPGQAALAARLAVPVVGIGGAAARAAARGGRRFAVVTHTPALVESIDALMRQAAPGEGWLGTFLAEGDPAVLGADPPRLDAALLAAIHHATAAGAEVVIIGGGPLGEAAERLRHLSPCPLVSPIYEAAQEVLAKLCR</sequence>
<dbReference type="PANTHER" id="PTHR28047:SF5">
    <property type="entry name" value="PROTEIN DCG1"/>
    <property type="match status" value="1"/>
</dbReference>
<organism evidence="2 3">
    <name type="scientific">Salipiger marinus</name>
    <dbReference type="NCBI Taxonomy" id="555512"/>
    <lineage>
        <taxon>Bacteria</taxon>
        <taxon>Pseudomonadati</taxon>
        <taxon>Pseudomonadota</taxon>
        <taxon>Alphaproteobacteria</taxon>
        <taxon>Rhodobacterales</taxon>
        <taxon>Roseobacteraceae</taxon>
        <taxon>Salipiger</taxon>
    </lineage>
</organism>
<evidence type="ECO:0000256" key="1">
    <source>
        <dbReference type="ARBA" id="ARBA00038414"/>
    </source>
</evidence>
<dbReference type="Proteomes" id="UP000199093">
    <property type="component" value="Unassembled WGS sequence"/>
</dbReference>
<dbReference type="InterPro" id="IPR015942">
    <property type="entry name" value="Asp/Glu/hydantoin_racemase"/>
</dbReference>
<evidence type="ECO:0000313" key="3">
    <source>
        <dbReference type="Proteomes" id="UP000199093"/>
    </source>
</evidence>
<dbReference type="InterPro" id="IPR053714">
    <property type="entry name" value="Iso_Racemase_Enz_sf"/>
</dbReference>
<name>A0A1G8JLK0_9RHOB</name>
<evidence type="ECO:0000313" key="2">
    <source>
        <dbReference type="EMBL" id="SDI32154.1"/>
    </source>
</evidence>
<dbReference type="PANTHER" id="PTHR28047">
    <property type="entry name" value="PROTEIN DCG1"/>
    <property type="match status" value="1"/>
</dbReference>
<accession>A0A1G8JLK0</accession>
<dbReference type="RefSeq" id="WP_131821784.1">
    <property type="nucleotide sequence ID" value="NZ_FNEJ01000003.1"/>
</dbReference>